<dbReference type="Proteomes" id="UP000077202">
    <property type="component" value="Unassembled WGS sequence"/>
</dbReference>
<proteinExistence type="predicted"/>
<dbReference type="EMBL" id="LVLJ01002271">
    <property type="protein sequence ID" value="OAE25943.1"/>
    <property type="molecule type" value="Genomic_DNA"/>
</dbReference>
<keyword evidence="2" id="KW-1185">Reference proteome</keyword>
<dbReference type="AlphaFoldDB" id="A0A176VZX4"/>
<accession>A0A176VZX4</accession>
<evidence type="ECO:0000313" key="1">
    <source>
        <dbReference type="EMBL" id="OAE25943.1"/>
    </source>
</evidence>
<reference evidence="1" key="1">
    <citation type="submission" date="2016-03" db="EMBL/GenBank/DDBJ databases">
        <title>Mechanisms controlling the formation of the plant cell surface in tip-growing cells are functionally conserved among land plants.</title>
        <authorList>
            <person name="Honkanen S."/>
            <person name="Jones V.A."/>
            <person name="Morieri G."/>
            <person name="Champion C."/>
            <person name="Hetherington A.J."/>
            <person name="Kelly S."/>
            <person name="Saint-Marcoux D."/>
            <person name="Proust H."/>
            <person name="Prescott H."/>
            <person name="Dolan L."/>
        </authorList>
    </citation>
    <scope>NUCLEOTIDE SEQUENCE [LARGE SCALE GENOMIC DNA]</scope>
    <source>
        <tissue evidence="1">Whole gametophyte</tissue>
    </source>
</reference>
<protein>
    <submittedName>
        <fullName evidence="1">Uncharacterized protein</fullName>
    </submittedName>
</protein>
<evidence type="ECO:0000313" key="2">
    <source>
        <dbReference type="Proteomes" id="UP000077202"/>
    </source>
</evidence>
<organism evidence="1 2">
    <name type="scientific">Marchantia polymorpha subsp. ruderalis</name>
    <dbReference type="NCBI Taxonomy" id="1480154"/>
    <lineage>
        <taxon>Eukaryota</taxon>
        <taxon>Viridiplantae</taxon>
        <taxon>Streptophyta</taxon>
        <taxon>Embryophyta</taxon>
        <taxon>Marchantiophyta</taxon>
        <taxon>Marchantiopsida</taxon>
        <taxon>Marchantiidae</taxon>
        <taxon>Marchantiales</taxon>
        <taxon>Marchantiaceae</taxon>
        <taxon>Marchantia</taxon>
    </lineage>
</organism>
<gene>
    <name evidence="1" type="ORF">AXG93_1712s1210</name>
</gene>
<sequence>MMKASIDLPSAAEEKEARAVGSALSVNREGGAKAAAYRPASWSKEICGACTLRVFGCCWLAGWMEEEEATKGRSTVLTCAVEEANSRIRAPLCGCQFSAQAVFGLVQGRLCFCQLVVENLCNC</sequence>
<name>A0A176VZX4_MARPO</name>
<comment type="caution">
    <text evidence="1">The sequence shown here is derived from an EMBL/GenBank/DDBJ whole genome shotgun (WGS) entry which is preliminary data.</text>
</comment>